<dbReference type="AlphaFoldDB" id="A0AAV4R6A9"/>
<reference evidence="1 2" key="1">
    <citation type="submission" date="2021-06" db="EMBL/GenBank/DDBJ databases">
        <title>Caerostris darwini draft genome.</title>
        <authorList>
            <person name="Kono N."/>
            <person name="Arakawa K."/>
        </authorList>
    </citation>
    <scope>NUCLEOTIDE SEQUENCE [LARGE SCALE GENOMIC DNA]</scope>
</reference>
<dbReference type="Proteomes" id="UP001054837">
    <property type="component" value="Unassembled WGS sequence"/>
</dbReference>
<proteinExistence type="predicted"/>
<name>A0AAV4R6A9_9ARAC</name>
<gene>
    <name evidence="1" type="ORF">CDAR_218231</name>
</gene>
<dbReference type="EMBL" id="BPLQ01005796">
    <property type="protein sequence ID" value="GIY17250.1"/>
    <property type="molecule type" value="Genomic_DNA"/>
</dbReference>
<protein>
    <submittedName>
        <fullName evidence="1">Uncharacterized protein</fullName>
    </submittedName>
</protein>
<keyword evidence="2" id="KW-1185">Reference proteome</keyword>
<evidence type="ECO:0000313" key="1">
    <source>
        <dbReference type="EMBL" id="GIY17250.1"/>
    </source>
</evidence>
<organism evidence="1 2">
    <name type="scientific">Caerostris darwini</name>
    <dbReference type="NCBI Taxonomy" id="1538125"/>
    <lineage>
        <taxon>Eukaryota</taxon>
        <taxon>Metazoa</taxon>
        <taxon>Ecdysozoa</taxon>
        <taxon>Arthropoda</taxon>
        <taxon>Chelicerata</taxon>
        <taxon>Arachnida</taxon>
        <taxon>Araneae</taxon>
        <taxon>Araneomorphae</taxon>
        <taxon>Entelegynae</taxon>
        <taxon>Araneoidea</taxon>
        <taxon>Araneidae</taxon>
        <taxon>Caerostris</taxon>
    </lineage>
</organism>
<comment type="caution">
    <text evidence="1">The sequence shown here is derived from an EMBL/GenBank/DDBJ whole genome shotgun (WGS) entry which is preliminary data.</text>
</comment>
<evidence type="ECO:0000313" key="2">
    <source>
        <dbReference type="Proteomes" id="UP001054837"/>
    </source>
</evidence>
<accession>A0AAV4R6A9</accession>
<sequence>MFPTALSLLQTTTRIVQETVSKMQEEGFHPANCRPLQLAGSLSVACKVHPWIDIPTARKANGNLSHFLAQLISPQEQQHLEDRFRTHWIQSK</sequence>